<dbReference type="Proteomes" id="UP000324629">
    <property type="component" value="Unassembled WGS sequence"/>
</dbReference>
<feature type="region of interest" description="Disordered" evidence="1">
    <location>
        <begin position="53"/>
        <end position="126"/>
    </location>
</feature>
<feature type="region of interest" description="Disordered" evidence="1">
    <location>
        <begin position="992"/>
        <end position="1029"/>
    </location>
</feature>
<feature type="compositionally biased region" description="Polar residues" evidence="1">
    <location>
        <begin position="1079"/>
        <end position="1093"/>
    </location>
</feature>
<feature type="compositionally biased region" description="Basic residues" evidence="1">
    <location>
        <begin position="109"/>
        <end position="123"/>
    </location>
</feature>
<gene>
    <name evidence="2" type="ORF">DEA37_0006557</name>
</gene>
<feature type="region of interest" description="Disordered" evidence="1">
    <location>
        <begin position="1169"/>
        <end position="1203"/>
    </location>
</feature>
<feature type="region of interest" description="Disordered" evidence="1">
    <location>
        <begin position="1047"/>
        <end position="1093"/>
    </location>
</feature>
<accession>A0A5J4NBW1</accession>
<name>A0A5J4NBW1_9TREM</name>
<evidence type="ECO:0000313" key="2">
    <source>
        <dbReference type="EMBL" id="KAA3672890.1"/>
    </source>
</evidence>
<protein>
    <submittedName>
        <fullName evidence="2">Uncharacterized protein</fullName>
    </submittedName>
</protein>
<feature type="compositionally biased region" description="Polar residues" evidence="1">
    <location>
        <begin position="53"/>
        <end position="71"/>
    </location>
</feature>
<evidence type="ECO:0000313" key="3">
    <source>
        <dbReference type="Proteomes" id="UP000324629"/>
    </source>
</evidence>
<evidence type="ECO:0000256" key="1">
    <source>
        <dbReference type="SAM" id="MobiDB-lite"/>
    </source>
</evidence>
<feature type="region of interest" description="Disordered" evidence="1">
    <location>
        <begin position="1"/>
        <end position="39"/>
    </location>
</feature>
<proteinExistence type="predicted"/>
<dbReference type="EMBL" id="QNGE01004446">
    <property type="protein sequence ID" value="KAA3672890.1"/>
    <property type="molecule type" value="Genomic_DNA"/>
</dbReference>
<feature type="compositionally biased region" description="Low complexity" evidence="1">
    <location>
        <begin position="16"/>
        <end position="26"/>
    </location>
</feature>
<organism evidence="2 3">
    <name type="scientific">Paragonimus westermani</name>
    <dbReference type="NCBI Taxonomy" id="34504"/>
    <lineage>
        <taxon>Eukaryota</taxon>
        <taxon>Metazoa</taxon>
        <taxon>Spiralia</taxon>
        <taxon>Lophotrochozoa</taxon>
        <taxon>Platyhelminthes</taxon>
        <taxon>Trematoda</taxon>
        <taxon>Digenea</taxon>
        <taxon>Plagiorchiida</taxon>
        <taxon>Troglotremata</taxon>
        <taxon>Troglotrematidae</taxon>
        <taxon>Paragonimus</taxon>
    </lineage>
</organism>
<comment type="caution">
    <text evidence="2">The sequence shown here is derived from an EMBL/GenBank/DDBJ whole genome shotgun (WGS) entry which is preliminary data.</text>
</comment>
<feature type="region of interest" description="Disordered" evidence="1">
    <location>
        <begin position="953"/>
        <end position="974"/>
    </location>
</feature>
<sequence length="1268" mass="140595">MSKLIPSSKIPATQLSASNSLPSTSSKRSQFTKNRQPDYGFLEIDASHFSLSVPPNTPQIKPSTFSSVSTRPRTKAQLRVAAQPNVEIDNGPTTTEDRPAIPCSSESRKKGRRNLHPSKHHTVAARNHEDFLDNVLLRNSSQSVNVQDNLNERTCGSRSFGLTLQPTAKRHPSQPPPISPQRQSPVILIEDDDQETRTQIGKSTEYVNTRPDIEASRLTSSTLLETLLSSDIILTGRSPKIICLNLISTYLILVGMSTTHPLPSSSLLTQLVDSAVLILSSQDLAPALPGLDQHRPHWISLKFPSDSRPRSTCYLLLGDVSRVICLLLSESTQTVYLEPLFRHCQRRLQSVSLKYLHLRTPSTYLSLELLAMNNRWLGLDWTTANFSQRLFLVPWPSGALYDKALHLACLQVPAEAVWRTAVSHSLLLRTATLIERGEFGQKISNCTNNTYPKSDIDSRRVTIQATRPYSASASEIDRQTKLPRPISVMAATSYEVPPTRKPLTHLPPSIYRFLQHHNVLRDQELIGYETLTKCFRNIVQYLFVDIKSSIVPGMSQRKKDMPTNLFTCIFDMHDSLSRCLRPLRDSYASLISAGSCLTARYKLAEVTLNNSDQLRIERGRARLFASELAARSNISRIFRQELCPPLNNLIGQLNAASDTLRQICSEENLMGPFASPTWRWHSRAQCEQSRHLVTNTISAAVLKSPTLFGSLNEFIRLSVHVYEFLDQKLSVCLRKLATEIQHFRAGLWATLRAMDSSWIPVYDQPYKAVDMRASEDLKFLTNSLQSQFDVFEAWLREQHNTVIPLIGSQLLELFHAIFKPGDGIENHWDWRLPNTRLFVPFGSKNSHEQGKIQTHVDGLAFHPLPNWPPAVQSVCKTSFSNVSQTVCESTQISVCSPSITNETPITDRCSLNQTSTSDTLATADFADSTAESEQDTHTSAAKRIRIYLSPTGDESASIRSCHPESNSEVEVPRDEHVTYDRRRLGRLKRKMKISHTAIAHSKNSVSDQADRDNEDALTEPERHADPELNEHPVPLIASSHIELLEASSVGPDDDGDVQSRVVTPPPPDFDVPDDCTEPATDSGTNPTLFSSSDPVTIQTCAGTQLASDTLPNTVGSFIHKSVSNEVAEGFVQGDTLLTVNTSLPPDLPRPPSESVEMTIVSAETSECAPHSAPALLTSDPQETDDLVPSPEANRPLSVGFDTPTTRVTNGTGILNINRVVTDLSRLVPWLEQKAKSYQPPGPVTAAVLGHTTSSISPISISIDLTTDD</sequence>
<feature type="compositionally biased region" description="Polar residues" evidence="1">
    <location>
        <begin position="953"/>
        <end position="968"/>
    </location>
</feature>
<feature type="compositionally biased region" description="Basic and acidic residues" evidence="1">
    <location>
        <begin position="1019"/>
        <end position="1029"/>
    </location>
</feature>
<dbReference type="AlphaFoldDB" id="A0A5J4NBW1"/>
<reference evidence="2 3" key="1">
    <citation type="journal article" date="2019" name="Gigascience">
        <title>Whole-genome sequence of the oriental lung fluke Paragonimus westermani.</title>
        <authorList>
            <person name="Oey H."/>
            <person name="Zakrzewski M."/>
            <person name="Narain K."/>
            <person name="Devi K.R."/>
            <person name="Agatsuma T."/>
            <person name="Nawaratna S."/>
            <person name="Gobert G.N."/>
            <person name="Jones M.K."/>
            <person name="Ragan M.A."/>
            <person name="McManus D.P."/>
            <person name="Krause L."/>
        </authorList>
    </citation>
    <scope>NUCLEOTIDE SEQUENCE [LARGE SCALE GENOMIC DNA]</scope>
    <source>
        <strain evidence="2 3">IND2009</strain>
    </source>
</reference>
<keyword evidence="3" id="KW-1185">Reference proteome</keyword>